<name>A0A1E8PL03_9BURK</name>
<gene>
    <name evidence="2" type="ORF">BA896_021220</name>
</gene>
<protein>
    <recommendedName>
        <fullName evidence="4">Cytochrome c domain-containing protein</fullName>
    </recommendedName>
</protein>
<reference evidence="2 3" key="1">
    <citation type="submission" date="2016-10" db="EMBL/GenBank/DDBJ databases">
        <title>Updated version of Genome Assembly of Janthinobacterium lividum ERGS5:01.</title>
        <authorList>
            <person name="Kumar R."/>
            <person name="Acharya V."/>
            <person name="Singh D."/>
        </authorList>
    </citation>
    <scope>NUCLEOTIDE SEQUENCE [LARGE SCALE GENOMIC DNA]</scope>
    <source>
        <strain evidence="2 3">ERGS5:01</strain>
    </source>
</reference>
<dbReference type="Proteomes" id="UP000092634">
    <property type="component" value="Unassembled WGS sequence"/>
</dbReference>
<sequence length="469" mass="50673">MQKIAMLALCAGIFANASAQTIDPFANSQLPPPAGYSGPVFALSHAYPASQTIPAMPWRAAINNGQITTANAGVYAEALKAAIGADMRVMLLDYKNWNAGQRGWYNEPWMGATSVAKQRVRMREPLRGMYVGSDELDANLFKASGLKRPITTYVLTYYDKTAAVTLNKVWGATAQEPNLTAQSTQFAEGSVIIKAAFVTAGPALWPVMQGTVSWPAYVSVNATLPKPPTAPMLTNTYLMQFDIIVKDSVAAPKTGWVFTTLVYDSRVAKTGDIWDKMVVLGAQWGNDPQASDPAIVKPVLQENWMNPNAPAYGSATLGWGGRLSGPNDGAINNIAYPVGKKPTLKYARNAQSSSCMSCHSSAQWNLASHSMPSFLLPILNSGSIQLPKPQNGTDFMLTPAPGSALWMKWFQNRKGDVPMDAGNIAGDFDMVLTFKSLPNWYASTHTPGVAHTLMNFDLQGKRLPSKEGE</sequence>
<dbReference type="EMBL" id="MAQB02000012">
    <property type="protein sequence ID" value="OFJ46560.1"/>
    <property type="molecule type" value="Genomic_DNA"/>
</dbReference>
<evidence type="ECO:0000313" key="3">
    <source>
        <dbReference type="Proteomes" id="UP000092634"/>
    </source>
</evidence>
<accession>A0A1E8PL03</accession>
<keyword evidence="1" id="KW-0732">Signal</keyword>
<comment type="caution">
    <text evidence="2">The sequence shown here is derived from an EMBL/GenBank/DDBJ whole genome shotgun (WGS) entry which is preliminary data.</text>
</comment>
<organism evidence="2 3">
    <name type="scientific">Janthinobacterium lividum</name>
    <dbReference type="NCBI Taxonomy" id="29581"/>
    <lineage>
        <taxon>Bacteria</taxon>
        <taxon>Pseudomonadati</taxon>
        <taxon>Pseudomonadota</taxon>
        <taxon>Betaproteobacteria</taxon>
        <taxon>Burkholderiales</taxon>
        <taxon>Oxalobacteraceae</taxon>
        <taxon>Janthinobacterium</taxon>
    </lineage>
</organism>
<evidence type="ECO:0000256" key="1">
    <source>
        <dbReference type="SAM" id="SignalP"/>
    </source>
</evidence>
<feature type="chain" id="PRO_5009214414" description="Cytochrome c domain-containing protein" evidence="1">
    <location>
        <begin position="20"/>
        <end position="469"/>
    </location>
</feature>
<dbReference type="AlphaFoldDB" id="A0A1E8PL03"/>
<feature type="signal peptide" evidence="1">
    <location>
        <begin position="1"/>
        <end position="19"/>
    </location>
</feature>
<evidence type="ECO:0008006" key="4">
    <source>
        <dbReference type="Google" id="ProtNLM"/>
    </source>
</evidence>
<evidence type="ECO:0000313" key="2">
    <source>
        <dbReference type="EMBL" id="OFJ46560.1"/>
    </source>
</evidence>
<proteinExistence type="predicted"/>